<name>A0A8S5P4W3_9CAUD</name>
<organism evidence="1">
    <name type="scientific">Myoviridae sp. ctiil21</name>
    <dbReference type="NCBI Taxonomy" id="2825153"/>
    <lineage>
        <taxon>Viruses</taxon>
        <taxon>Duplodnaviria</taxon>
        <taxon>Heunggongvirae</taxon>
        <taxon>Uroviricota</taxon>
        <taxon>Caudoviricetes</taxon>
    </lineage>
</organism>
<proteinExistence type="predicted"/>
<reference evidence="1" key="1">
    <citation type="journal article" date="2021" name="Proc. Natl. Acad. Sci. U.S.A.">
        <title>A Catalog of Tens of Thousands of Viruses from Human Metagenomes Reveals Hidden Associations with Chronic Diseases.</title>
        <authorList>
            <person name="Tisza M.J."/>
            <person name="Buck C.B."/>
        </authorList>
    </citation>
    <scope>NUCLEOTIDE SEQUENCE</scope>
    <source>
        <strain evidence="1">Ctiil21</strain>
    </source>
</reference>
<dbReference type="InterPro" id="IPR021695">
    <property type="entry name" value="Phage_KPP10_Orf10"/>
</dbReference>
<sequence>MPTVSTYSFTDVNATINCPGYGSFSIQGEGIGDMTVSKTTDRSVHDVASDGAVMVSKIAGNNGTVSINAQQTSALHKFLQGLFNYCWQADTSAWTTISMTVEAPKMGKTYYCSGGSFVKEPDEPLQSQGQRVSWQILFADIQRIQL</sequence>
<dbReference type="EMBL" id="BK015343">
    <property type="protein sequence ID" value="DAE02175.1"/>
    <property type="molecule type" value="Genomic_DNA"/>
</dbReference>
<evidence type="ECO:0000313" key="1">
    <source>
        <dbReference type="EMBL" id="DAE02175.1"/>
    </source>
</evidence>
<protein>
    <recommendedName>
        <fullName evidence="2">DUF3277 family protein</fullName>
    </recommendedName>
</protein>
<dbReference type="Pfam" id="PF11681">
    <property type="entry name" value="Phage_Tube_PhiTE"/>
    <property type="match status" value="1"/>
</dbReference>
<evidence type="ECO:0008006" key="2">
    <source>
        <dbReference type="Google" id="ProtNLM"/>
    </source>
</evidence>
<accession>A0A8S5P4W3</accession>